<sequence>MSRSDEDKINFTFASIFLSRIGITSNRTGFSGKPDSVLVGVWNFMFKNVFKIKKWNIQTSKEIIKIWVK</sequence>
<keyword evidence="2" id="KW-1185">Reference proteome</keyword>
<proteinExistence type="predicted"/>
<reference evidence="2" key="1">
    <citation type="submission" date="2017-01" db="EMBL/GenBank/DDBJ databases">
        <authorList>
            <person name="Wang Y."/>
            <person name="White M."/>
            <person name="Kvist S."/>
            <person name="Moncalvo J.-M."/>
        </authorList>
    </citation>
    <scope>NUCLEOTIDE SEQUENCE [LARGE SCALE GENOMIC DNA]</scope>
    <source>
        <strain evidence="2">ID-206-W2</strain>
    </source>
</reference>
<dbReference type="AlphaFoldDB" id="A0A1R1XWG2"/>
<name>A0A1R1XWG2_9FUNG</name>
<protein>
    <submittedName>
        <fullName evidence="1">Uncharacterized protein</fullName>
    </submittedName>
</protein>
<accession>A0A1R1XWG2</accession>
<comment type="caution">
    <text evidence="1">The sequence shown here is derived from an EMBL/GenBank/DDBJ whole genome shotgun (WGS) entry which is preliminary data.</text>
</comment>
<dbReference type="EMBL" id="LSSM01003145">
    <property type="protein sequence ID" value="OMJ18928.1"/>
    <property type="molecule type" value="Genomic_DNA"/>
</dbReference>
<evidence type="ECO:0000313" key="1">
    <source>
        <dbReference type="EMBL" id="OMJ18928.1"/>
    </source>
</evidence>
<dbReference type="Proteomes" id="UP000187429">
    <property type="component" value="Unassembled WGS sequence"/>
</dbReference>
<gene>
    <name evidence="1" type="ORF">AYI69_g6824</name>
</gene>
<organism evidence="1 2">
    <name type="scientific">Smittium culicis</name>
    <dbReference type="NCBI Taxonomy" id="133412"/>
    <lineage>
        <taxon>Eukaryota</taxon>
        <taxon>Fungi</taxon>
        <taxon>Fungi incertae sedis</taxon>
        <taxon>Zoopagomycota</taxon>
        <taxon>Kickxellomycotina</taxon>
        <taxon>Harpellomycetes</taxon>
        <taxon>Harpellales</taxon>
        <taxon>Legeriomycetaceae</taxon>
        <taxon>Smittium</taxon>
    </lineage>
</organism>
<evidence type="ECO:0000313" key="2">
    <source>
        <dbReference type="Proteomes" id="UP000187429"/>
    </source>
</evidence>